<dbReference type="KEGG" id="ica:Intca_0979"/>
<reference evidence="1 2" key="1">
    <citation type="journal article" date="2010" name="Stand. Genomic Sci.">
        <title>Complete genome sequence of Intrasporangium calvum type strain (7 KIP).</title>
        <authorList>
            <person name="Del Rio T.G."/>
            <person name="Chertkov O."/>
            <person name="Yasawong M."/>
            <person name="Lucas S."/>
            <person name="Deshpande S."/>
            <person name="Cheng J.F."/>
            <person name="Detter C."/>
            <person name="Tapia R."/>
            <person name="Han C."/>
            <person name="Goodwin L."/>
            <person name="Pitluck S."/>
            <person name="Liolios K."/>
            <person name="Ivanova N."/>
            <person name="Mavromatis K."/>
            <person name="Pati A."/>
            <person name="Chen A."/>
            <person name="Palaniappan K."/>
            <person name="Land M."/>
            <person name="Hauser L."/>
            <person name="Chang Y.J."/>
            <person name="Jeffries C.D."/>
            <person name="Rohde M."/>
            <person name="Pukall R."/>
            <person name="Sikorski J."/>
            <person name="Goker M."/>
            <person name="Woyke T."/>
            <person name="Bristow J."/>
            <person name="Eisen J.A."/>
            <person name="Markowitz V."/>
            <person name="Hugenholtz P."/>
            <person name="Kyrpides N.C."/>
            <person name="Klenk H.P."/>
            <person name="Lapidus A."/>
        </authorList>
    </citation>
    <scope>NUCLEOTIDE SEQUENCE [LARGE SCALE GENOMIC DNA]</scope>
    <source>
        <strain evidence="2">ATCC 23552 / DSM 43043 / JCM 3097 / NBRC 12989 / 7 KIP</strain>
    </source>
</reference>
<dbReference type="EMBL" id="CP002343">
    <property type="protein sequence ID" value="ADU47503.1"/>
    <property type="molecule type" value="Genomic_DNA"/>
</dbReference>
<dbReference type="InterPro" id="IPR023393">
    <property type="entry name" value="START-like_dom_sf"/>
</dbReference>
<dbReference type="HOGENOM" id="CLU_104147_0_0_11"/>
<dbReference type="RefSeq" id="WP_013491821.1">
    <property type="nucleotide sequence ID" value="NC_014830.1"/>
</dbReference>
<dbReference type="SUPFAM" id="SSF55961">
    <property type="entry name" value="Bet v1-like"/>
    <property type="match status" value="1"/>
</dbReference>
<protein>
    <submittedName>
        <fullName evidence="1">Polyketide cyclase/dehydrase</fullName>
    </submittedName>
</protein>
<dbReference type="CDD" id="cd07818">
    <property type="entry name" value="SRPBCC_1"/>
    <property type="match status" value="1"/>
</dbReference>
<name>E6SCU8_INTC7</name>
<proteinExistence type="predicted"/>
<dbReference type="InterPro" id="IPR019587">
    <property type="entry name" value="Polyketide_cyclase/dehydratase"/>
</dbReference>
<dbReference type="STRING" id="710696.Intca_0979"/>
<dbReference type="OrthoDB" id="9807923at2"/>
<organism evidence="1 2">
    <name type="scientific">Intrasporangium calvum (strain ATCC 23552 / DSM 43043 / JCM 3097 / NBRC 12989 / NCIMB 10167 / NRRL B-3866 / 7 KIP)</name>
    <dbReference type="NCBI Taxonomy" id="710696"/>
    <lineage>
        <taxon>Bacteria</taxon>
        <taxon>Bacillati</taxon>
        <taxon>Actinomycetota</taxon>
        <taxon>Actinomycetes</taxon>
        <taxon>Micrococcales</taxon>
        <taxon>Intrasporangiaceae</taxon>
        <taxon>Intrasporangium</taxon>
    </lineage>
</organism>
<evidence type="ECO:0000313" key="2">
    <source>
        <dbReference type="Proteomes" id="UP000008914"/>
    </source>
</evidence>
<sequence>MAKEFRVSRATTVAAPPERILPLLTDLHEWQKWSPWEGLDAGLERTYAGASSGVGAVYGWRGNSKAGEGRMEIVEAAPDHVGIDLVFAAPMKAHNRVDFRLTPEEHGTRVEWVMTGPQNVVMRVMSKLYSMEKMIGPDLEKGLLQLRQAAESA</sequence>
<dbReference type="Gene3D" id="3.30.530.20">
    <property type="match status" value="1"/>
</dbReference>
<accession>E6SCU8</accession>
<dbReference type="Proteomes" id="UP000008914">
    <property type="component" value="Chromosome"/>
</dbReference>
<dbReference type="AlphaFoldDB" id="E6SCU8"/>
<evidence type="ECO:0000313" key="1">
    <source>
        <dbReference type="EMBL" id="ADU47503.1"/>
    </source>
</evidence>
<dbReference type="eggNOG" id="COG3832">
    <property type="taxonomic scope" value="Bacteria"/>
</dbReference>
<gene>
    <name evidence="1" type="ordered locus">Intca_0979</name>
</gene>
<keyword evidence="2" id="KW-1185">Reference proteome</keyword>
<dbReference type="Pfam" id="PF10604">
    <property type="entry name" value="Polyketide_cyc2"/>
    <property type="match status" value="1"/>
</dbReference>